<keyword evidence="1" id="KW-0732">Signal</keyword>
<proteinExistence type="predicted"/>
<organism evidence="2">
    <name type="scientific">Haemonchus placei</name>
    <name type="common">Barber's pole worm</name>
    <dbReference type="NCBI Taxonomy" id="6290"/>
    <lineage>
        <taxon>Eukaryota</taxon>
        <taxon>Metazoa</taxon>
        <taxon>Ecdysozoa</taxon>
        <taxon>Nematoda</taxon>
        <taxon>Chromadorea</taxon>
        <taxon>Rhabditida</taxon>
        <taxon>Rhabditina</taxon>
        <taxon>Rhabditomorpha</taxon>
        <taxon>Strongyloidea</taxon>
        <taxon>Trichostrongylidae</taxon>
        <taxon>Haemonchus</taxon>
    </lineage>
</organism>
<protein>
    <submittedName>
        <fullName evidence="2">Secreted protein</fullName>
    </submittedName>
</protein>
<evidence type="ECO:0000256" key="1">
    <source>
        <dbReference type="SAM" id="SignalP"/>
    </source>
</evidence>
<name>A0A0N4VSL0_HAEPC</name>
<accession>A0A0N4VSL0</accession>
<evidence type="ECO:0000313" key="2">
    <source>
        <dbReference type="WBParaSite" id="HPLM_0000027701-mRNA-1"/>
    </source>
</evidence>
<dbReference type="WBParaSite" id="HPLM_0000027701-mRNA-1">
    <property type="protein sequence ID" value="HPLM_0000027701-mRNA-1"/>
    <property type="gene ID" value="HPLM_0000027701"/>
</dbReference>
<sequence length="163" mass="17707">LSCWFSSSCRKISFLADCLPCVLADSSLPDSLSCEPEGDNTCEYEGDGEDEGERDSSLLRFTALWPTSTPSFNPTILGLSARLSPLFHQGTPVSLTLISSFIFCFTCRSFLLAPPSAMKSCVNSAITHSFFLTCDQMRSAVILLIAETILPTNSPSFDIPTTE</sequence>
<reference evidence="2" key="1">
    <citation type="submission" date="2017-02" db="UniProtKB">
        <authorList>
            <consortium name="WormBaseParasite"/>
        </authorList>
    </citation>
    <scope>IDENTIFICATION</scope>
</reference>
<dbReference type="AlphaFoldDB" id="A0A0N4VSL0"/>
<feature type="signal peptide" evidence="1">
    <location>
        <begin position="1"/>
        <end position="24"/>
    </location>
</feature>
<feature type="chain" id="PRO_5005887812" evidence="1">
    <location>
        <begin position="25"/>
        <end position="163"/>
    </location>
</feature>